<dbReference type="InterPro" id="IPR011009">
    <property type="entry name" value="Kinase-like_dom_sf"/>
</dbReference>
<organism evidence="1 2">
    <name type="scientific">Dendrothele bispora (strain CBS 962.96)</name>
    <dbReference type="NCBI Taxonomy" id="1314807"/>
    <lineage>
        <taxon>Eukaryota</taxon>
        <taxon>Fungi</taxon>
        <taxon>Dikarya</taxon>
        <taxon>Basidiomycota</taxon>
        <taxon>Agaricomycotina</taxon>
        <taxon>Agaricomycetes</taxon>
        <taxon>Agaricomycetidae</taxon>
        <taxon>Agaricales</taxon>
        <taxon>Agaricales incertae sedis</taxon>
        <taxon>Dendrothele</taxon>
    </lineage>
</organism>
<dbReference type="EMBL" id="ML179329">
    <property type="protein sequence ID" value="THU90639.1"/>
    <property type="molecule type" value="Genomic_DNA"/>
</dbReference>
<evidence type="ECO:0000313" key="2">
    <source>
        <dbReference type="Proteomes" id="UP000297245"/>
    </source>
</evidence>
<feature type="non-terminal residue" evidence="1">
    <location>
        <position position="114"/>
    </location>
</feature>
<evidence type="ECO:0000313" key="1">
    <source>
        <dbReference type="EMBL" id="THU90639.1"/>
    </source>
</evidence>
<keyword evidence="2" id="KW-1185">Reference proteome</keyword>
<dbReference type="Proteomes" id="UP000297245">
    <property type="component" value="Unassembled WGS sequence"/>
</dbReference>
<evidence type="ECO:0008006" key="3">
    <source>
        <dbReference type="Google" id="ProtNLM"/>
    </source>
</evidence>
<proteinExistence type="predicted"/>
<sequence>IALKTATGSAAVAALERESLFYIEHLGSLQGEVVPKHYGFFKGTKDGVEFACMSLEYCTGSWDAVNFNGQIMLAACKLHSSGILHGDLVNSIRHIVPYRSNGVRIIDFSNARAH</sequence>
<dbReference type="AlphaFoldDB" id="A0A4S8LMW4"/>
<dbReference type="SUPFAM" id="SSF56112">
    <property type="entry name" value="Protein kinase-like (PK-like)"/>
    <property type="match status" value="1"/>
</dbReference>
<accession>A0A4S8LMW4</accession>
<protein>
    <recommendedName>
        <fullName evidence="3">Protein kinase domain-containing protein</fullName>
    </recommendedName>
</protein>
<name>A0A4S8LMW4_DENBC</name>
<feature type="non-terminal residue" evidence="1">
    <location>
        <position position="1"/>
    </location>
</feature>
<gene>
    <name evidence="1" type="ORF">K435DRAFT_607960</name>
</gene>
<dbReference type="OrthoDB" id="3182995at2759"/>
<reference evidence="1 2" key="1">
    <citation type="journal article" date="2019" name="Nat. Ecol. Evol.">
        <title>Megaphylogeny resolves global patterns of mushroom evolution.</title>
        <authorList>
            <person name="Varga T."/>
            <person name="Krizsan K."/>
            <person name="Foldi C."/>
            <person name="Dima B."/>
            <person name="Sanchez-Garcia M."/>
            <person name="Sanchez-Ramirez S."/>
            <person name="Szollosi G.J."/>
            <person name="Szarkandi J.G."/>
            <person name="Papp V."/>
            <person name="Albert L."/>
            <person name="Andreopoulos W."/>
            <person name="Angelini C."/>
            <person name="Antonin V."/>
            <person name="Barry K.W."/>
            <person name="Bougher N.L."/>
            <person name="Buchanan P."/>
            <person name="Buyck B."/>
            <person name="Bense V."/>
            <person name="Catcheside P."/>
            <person name="Chovatia M."/>
            <person name="Cooper J."/>
            <person name="Damon W."/>
            <person name="Desjardin D."/>
            <person name="Finy P."/>
            <person name="Geml J."/>
            <person name="Haridas S."/>
            <person name="Hughes K."/>
            <person name="Justo A."/>
            <person name="Karasinski D."/>
            <person name="Kautmanova I."/>
            <person name="Kiss B."/>
            <person name="Kocsube S."/>
            <person name="Kotiranta H."/>
            <person name="LaButti K.M."/>
            <person name="Lechner B.E."/>
            <person name="Liimatainen K."/>
            <person name="Lipzen A."/>
            <person name="Lukacs Z."/>
            <person name="Mihaltcheva S."/>
            <person name="Morgado L.N."/>
            <person name="Niskanen T."/>
            <person name="Noordeloos M.E."/>
            <person name="Ohm R.A."/>
            <person name="Ortiz-Santana B."/>
            <person name="Ovrebo C."/>
            <person name="Racz N."/>
            <person name="Riley R."/>
            <person name="Savchenko A."/>
            <person name="Shiryaev A."/>
            <person name="Soop K."/>
            <person name="Spirin V."/>
            <person name="Szebenyi C."/>
            <person name="Tomsovsky M."/>
            <person name="Tulloss R.E."/>
            <person name="Uehling J."/>
            <person name="Grigoriev I.V."/>
            <person name="Vagvolgyi C."/>
            <person name="Papp T."/>
            <person name="Martin F.M."/>
            <person name="Miettinen O."/>
            <person name="Hibbett D.S."/>
            <person name="Nagy L.G."/>
        </authorList>
    </citation>
    <scope>NUCLEOTIDE SEQUENCE [LARGE SCALE GENOMIC DNA]</scope>
    <source>
        <strain evidence="1 2">CBS 962.96</strain>
    </source>
</reference>